<dbReference type="AlphaFoldDB" id="A0A6A6IU65"/>
<feature type="binding site" evidence="8">
    <location>
        <position position="217"/>
    </location>
    <ligand>
        <name>substrate</name>
    </ligand>
</feature>
<evidence type="ECO:0000256" key="11">
    <source>
        <dbReference type="RuleBase" id="RU361186"/>
    </source>
</evidence>
<keyword evidence="4 11" id="KW-0119">Carbohydrate metabolism</keyword>
<keyword evidence="1 11" id="KW-0732">Signal</keyword>
<dbReference type="EC" id="3.2.1.-" evidence="11"/>
<evidence type="ECO:0000256" key="2">
    <source>
        <dbReference type="ARBA" id="ARBA00022801"/>
    </source>
</evidence>
<feature type="binding site" evidence="8">
    <location>
        <position position="349"/>
    </location>
    <ligand>
        <name>substrate</name>
    </ligand>
</feature>
<feature type="binding site" evidence="8">
    <location>
        <position position="90"/>
    </location>
    <ligand>
        <name>substrate</name>
    </ligand>
</feature>
<dbReference type="PROSITE" id="PS00655">
    <property type="entry name" value="GLYCOSYL_HYDROL_F6_1"/>
    <property type="match status" value="1"/>
</dbReference>
<evidence type="ECO:0000256" key="1">
    <source>
        <dbReference type="ARBA" id="ARBA00022729"/>
    </source>
</evidence>
<protein>
    <recommendedName>
        <fullName evidence="11">Glucanase</fullName>
        <ecNumber evidence="11">3.2.1.-</ecNumber>
    </recommendedName>
</protein>
<dbReference type="Proteomes" id="UP000800094">
    <property type="component" value="Unassembled WGS sequence"/>
</dbReference>
<dbReference type="FunFam" id="3.20.20.40:FF:000001">
    <property type="entry name" value="Glucanase"/>
    <property type="match status" value="1"/>
</dbReference>
<organism evidence="12 13">
    <name type="scientific">Trematosphaeria pertusa</name>
    <dbReference type="NCBI Taxonomy" id="390896"/>
    <lineage>
        <taxon>Eukaryota</taxon>
        <taxon>Fungi</taxon>
        <taxon>Dikarya</taxon>
        <taxon>Ascomycota</taxon>
        <taxon>Pezizomycotina</taxon>
        <taxon>Dothideomycetes</taxon>
        <taxon>Pleosporomycetidae</taxon>
        <taxon>Pleosporales</taxon>
        <taxon>Massarineae</taxon>
        <taxon>Trematosphaeriaceae</taxon>
        <taxon>Trematosphaeria</taxon>
    </lineage>
</organism>
<evidence type="ECO:0000256" key="10">
    <source>
        <dbReference type="PROSITE-ProRule" id="PRU10057"/>
    </source>
</evidence>
<dbReference type="RefSeq" id="XP_033688998.1">
    <property type="nucleotide sequence ID" value="XM_033828279.1"/>
</dbReference>
<feature type="signal peptide" evidence="11">
    <location>
        <begin position="1"/>
        <end position="18"/>
    </location>
</feature>
<accession>A0A6A6IU65</accession>
<gene>
    <name evidence="12" type="ORF">BU26DRAFT_516246</name>
</gene>
<keyword evidence="2 11" id="KW-0378">Hydrolase</keyword>
<keyword evidence="13" id="KW-1185">Reference proteome</keyword>
<dbReference type="PROSITE" id="PS00656">
    <property type="entry name" value="GLYCOSYL_HYDROL_F6_2"/>
    <property type="match status" value="1"/>
</dbReference>
<dbReference type="SUPFAM" id="SSF51989">
    <property type="entry name" value="Glycosyl hydrolases family 6, cellulases"/>
    <property type="match status" value="1"/>
</dbReference>
<evidence type="ECO:0000256" key="5">
    <source>
        <dbReference type="ARBA" id="ARBA00023295"/>
    </source>
</evidence>
<reference evidence="12" key="1">
    <citation type="journal article" date="2020" name="Stud. Mycol.">
        <title>101 Dothideomycetes genomes: a test case for predicting lifestyles and emergence of pathogens.</title>
        <authorList>
            <person name="Haridas S."/>
            <person name="Albert R."/>
            <person name="Binder M."/>
            <person name="Bloem J."/>
            <person name="Labutti K."/>
            <person name="Salamov A."/>
            <person name="Andreopoulos B."/>
            <person name="Baker S."/>
            <person name="Barry K."/>
            <person name="Bills G."/>
            <person name="Bluhm B."/>
            <person name="Cannon C."/>
            <person name="Castanera R."/>
            <person name="Culley D."/>
            <person name="Daum C."/>
            <person name="Ezra D."/>
            <person name="Gonzalez J."/>
            <person name="Henrissat B."/>
            <person name="Kuo A."/>
            <person name="Liang C."/>
            <person name="Lipzen A."/>
            <person name="Lutzoni F."/>
            <person name="Magnuson J."/>
            <person name="Mondo S."/>
            <person name="Nolan M."/>
            <person name="Ohm R."/>
            <person name="Pangilinan J."/>
            <person name="Park H.-J."/>
            <person name="Ramirez L."/>
            <person name="Alfaro M."/>
            <person name="Sun H."/>
            <person name="Tritt A."/>
            <person name="Yoshinaga Y."/>
            <person name="Zwiers L.-H."/>
            <person name="Turgeon B."/>
            <person name="Goodwin S."/>
            <person name="Spatafora J."/>
            <person name="Crous P."/>
            <person name="Grigoriev I."/>
        </authorList>
    </citation>
    <scope>NUCLEOTIDE SEQUENCE</scope>
    <source>
        <strain evidence="12">CBS 122368</strain>
    </source>
</reference>
<feature type="binding site" evidence="8">
    <location>
        <position position="214"/>
    </location>
    <ligand>
        <name>substrate</name>
    </ligand>
</feature>
<dbReference type="GeneID" id="54581609"/>
<proteinExistence type="inferred from homology"/>
<evidence type="ECO:0000256" key="6">
    <source>
        <dbReference type="ARBA" id="ARBA00023326"/>
    </source>
</evidence>
<feature type="active site" evidence="9">
    <location>
        <position position="124"/>
    </location>
</feature>
<feature type="active site" description="Proton donor" evidence="7 10">
    <location>
        <position position="169"/>
    </location>
</feature>
<feature type="binding site" evidence="8">
    <location>
        <position position="317"/>
    </location>
    <ligand>
        <name>substrate</name>
    </ligand>
</feature>
<dbReference type="EMBL" id="ML987191">
    <property type="protein sequence ID" value="KAF2253994.1"/>
    <property type="molecule type" value="Genomic_DNA"/>
</dbReference>
<feature type="binding site" evidence="8">
    <location>
        <position position="92"/>
    </location>
    <ligand>
        <name>substrate</name>
    </ligand>
</feature>
<dbReference type="Pfam" id="PF01341">
    <property type="entry name" value="Glyco_hydro_6"/>
    <property type="match status" value="1"/>
</dbReference>
<evidence type="ECO:0000256" key="8">
    <source>
        <dbReference type="PIRSR" id="PIRSR001100-2"/>
    </source>
</evidence>
<name>A0A6A6IU65_9PLEO</name>
<dbReference type="InterPro" id="IPR036434">
    <property type="entry name" value="Beta_cellobiohydrolase_sf"/>
</dbReference>
<feature type="binding site" evidence="8">
    <location>
        <position position="345"/>
    </location>
    <ligand>
        <name>substrate</name>
    </ligand>
</feature>
<keyword evidence="5 11" id="KW-0326">Glycosidase</keyword>
<dbReference type="InterPro" id="IPR001524">
    <property type="entry name" value="Glyco_hydro_6_CS"/>
</dbReference>
<dbReference type="PANTHER" id="PTHR34876:SF2">
    <property type="entry name" value="GLUCANASE"/>
    <property type="match status" value="1"/>
</dbReference>
<evidence type="ECO:0000256" key="4">
    <source>
        <dbReference type="ARBA" id="ARBA00023277"/>
    </source>
</evidence>
<evidence type="ECO:0000256" key="7">
    <source>
        <dbReference type="PIRSR" id="PIRSR001100-1"/>
    </source>
</evidence>
<feature type="chain" id="PRO_5025709658" description="Glucanase" evidence="11">
    <location>
        <begin position="19"/>
        <end position="396"/>
    </location>
</feature>
<sequence length="396" mass="41881">MKGLYSALLASAIAGAFAAPSPVEQGPITARAAAAACATPVTLSGNPFASRSIYANKEYSKEVMAAAASMTDSAMAASASKVAQVGTFLWIDTRARISVVEENLSAVPCEQLAAFVIYDLPGRDCAAKASNGELAAGDLSTYKTEYIDPIVAIFKKYPNTAIALVIEPDSLPNLVTNANLQTCKDSASGYREGVAYALKQLNLPNIAMYVDAGHGGWLGWNDNLKPGAKELADVYKNAGSPKQVRGISTNVAGWNAWDLSPGEFSKATDAQWNKCQNEKIYVETFGPLLKDAGMPGQAIVDTGRNAVQGLRKEWGDWCNVNGAGFGVRPTGTTGSSYADAFVWIKPGGESDGTSDTGATRYDSYCGKDDAFKPAPEAGTWNQAYFEMLLKNAKPAF</sequence>
<dbReference type="InterPro" id="IPR016288">
    <property type="entry name" value="Beta_cellobiohydrolase"/>
</dbReference>
<dbReference type="PANTHER" id="PTHR34876">
    <property type="match status" value="1"/>
</dbReference>
<comment type="similarity">
    <text evidence="11">Belongs to the glycosyl hydrolase family 6.</text>
</comment>
<feature type="active site" description="Proton acceptor" evidence="7">
    <location>
        <position position="351"/>
    </location>
</feature>
<evidence type="ECO:0000256" key="3">
    <source>
        <dbReference type="ARBA" id="ARBA00023001"/>
    </source>
</evidence>
<evidence type="ECO:0000313" key="13">
    <source>
        <dbReference type="Proteomes" id="UP000800094"/>
    </source>
</evidence>
<dbReference type="PRINTS" id="PR00733">
    <property type="entry name" value="GLHYDRLASE6"/>
</dbReference>
<dbReference type="PIRSF" id="PIRSF001100">
    <property type="entry name" value="Beta_cellobiohydrolase"/>
    <property type="match status" value="1"/>
</dbReference>
<dbReference type="Gene3D" id="3.20.20.40">
    <property type="entry name" value="1, 4-beta cellobiohydrolase"/>
    <property type="match status" value="1"/>
</dbReference>
<dbReference type="GO" id="GO:0004553">
    <property type="term" value="F:hydrolase activity, hydrolyzing O-glycosyl compounds"/>
    <property type="evidence" value="ECO:0007669"/>
    <property type="project" value="InterPro"/>
</dbReference>
<evidence type="ECO:0000256" key="9">
    <source>
        <dbReference type="PROSITE-ProRule" id="PRU10056"/>
    </source>
</evidence>
<evidence type="ECO:0000313" key="12">
    <source>
        <dbReference type="EMBL" id="KAF2253994.1"/>
    </source>
</evidence>
<keyword evidence="6 11" id="KW-0624">Polysaccharide degradation</keyword>
<dbReference type="OrthoDB" id="64893at2759"/>
<keyword evidence="3 11" id="KW-0136">Cellulose degradation</keyword>
<dbReference type="GO" id="GO:0030245">
    <property type="term" value="P:cellulose catabolic process"/>
    <property type="evidence" value="ECO:0007669"/>
    <property type="project" value="UniProtKB-KW"/>
</dbReference>